<keyword evidence="5" id="KW-1185">Reference proteome</keyword>
<dbReference type="EMBL" id="NPDZ01000006">
    <property type="protein sequence ID" value="PJZ73014.1"/>
    <property type="molecule type" value="Genomic_DNA"/>
</dbReference>
<dbReference type="SUPFAM" id="SSF51338">
    <property type="entry name" value="Composite domain of metallo-dependent hydrolases"/>
    <property type="match status" value="1"/>
</dbReference>
<dbReference type="AlphaFoldDB" id="A0A2M9ZM04"/>
<name>A0A2M9ZM04_9LEPT</name>
<dbReference type="InterPro" id="IPR006680">
    <property type="entry name" value="Amidohydro-rel"/>
</dbReference>
<feature type="domain" description="Amidohydrolase-related" evidence="2">
    <location>
        <begin position="176"/>
        <end position="352"/>
    </location>
</feature>
<organism evidence="4 6">
    <name type="scientific">Leptospira perolatii</name>
    <dbReference type="NCBI Taxonomy" id="2023191"/>
    <lineage>
        <taxon>Bacteria</taxon>
        <taxon>Pseudomonadati</taxon>
        <taxon>Spirochaetota</taxon>
        <taxon>Spirochaetia</taxon>
        <taxon>Leptospirales</taxon>
        <taxon>Leptospiraceae</taxon>
        <taxon>Leptospira</taxon>
    </lineage>
</organism>
<dbReference type="InterPro" id="IPR011059">
    <property type="entry name" value="Metal-dep_hydrolase_composite"/>
</dbReference>
<dbReference type="InterPro" id="IPR032466">
    <property type="entry name" value="Metal_Hydrolase"/>
</dbReference>
<protein>
    <submittedName>
        <fullName evidence="4">Hydrolase</fullName>
    </submittedName>
</protein>
<proteinExistence type="predicted"/>
<dbReference type="Proteomes" id="UP000231990">
    <property type="component" value="Unassembled WGS sequence"/>
</dbReference>
<reference evidence="5 6" key="1">
    <citation type="submission" date="2017-07" db="EMBL/GenBank/DDBJ databases">
        <title>Leptospira spp. isolated from tropical soils.</title>
        <authorList>
            <person name="Thibeaux R."/>
            <person name="Iraola G."/>
            <person name="Ferres I."/>
            <person name="Bierque E."/>
            <person name="Girault D."/>
            <person name="Soupe-Gilbert M.-E."/>
            <person name="Picardeau M."/>
            <person name="Goarant C."/>
        </authorList>
    </citation>
    <scope>NUCLEOTIDE SEQUENCE [LARGE SCALE GENOMIC DNA]</scope>
    <source>
        <strain evidence="4 6">FH1-B-B1</strain>
        <strain evidence="3 5">FH1-B-C1</strain>
    </source>
</reference>
<dbReference type="Pfam" id="PF01979">
    <property type="entry name" value="Amidohydro_1"/>
    <property type="match status" value="1"/>
</dbReference>
<dbReference type="PANTHER" id="PTHR43794:SF11">
    <property type="entry name" value="AMIDOHYDROLASE-RELATED DOMAIN-CONTAINING PROTEIN"/>
    <property type="match status" value="1"/>
</dbReference>
<evidence type="ECO:0000313" key="5">
    <source>
        <dbReference type="Proteomes" id="UP000231962"/>
    </source>
</evidence>
<dbReference type="RefSeq" id="WP_100713752.1">
    <property type="nucleotide sequence ID" value="NZ_NPDY01000007.1"/>
</dbReference>
<accession>A0A2M9ZM04</accession>
<evidence type="ECO:0000313" key="4">
    <source>
        <dbReference type="EMBL" id="PJZ73014.1"/>
    </source>
</evidence>
<dbReference type="InterPro" id="IPR050287">
    <property type="entry name" value="MTA/SAH_deaminase"/>
</dbReference>
<evidence type="ECO:0000259" key="2">
    <source>
        <dbReference type="Pfam" id="PF01979"/>
    </source>
</evidence>
<keyword evidence="1 4" id="KW-0378">Hydrolase</keyword>
<sequence>MEWEISNARAVTPKGLVENASIRVQKDRIVSVRKNNSGGPAPITIKLEGMFVYPGLINAHDHLLASYLPRVGMNRPYLNWLPWDNDLKSSVVFAERQQLEPEQLYYLGSYKNVISGVTSVQDHAPHFVQDPFVSSVPVRILNRFTLSHSICSYSLGWGEGTEIEYANAIKRNIPFITHISEGFDEESENALNKLESLGCLGDHSVLVHGIAFDSEDIRKIAKAKAHVIWCPESNLYTFGKTTDIRGLLKSNVNVSLGTDSPLSGSNNLLEEMKIARKYYQKQYEEDLSAETIFRMVTKNPAEAFRISKDLGSIEEEKIADLLVLSSAKEDPYEALLSADLDSIRLVVRDGKPVYGDASLKEFFDETGVSGQEIRISGIDKYLAGDPLGLIESVTRALGYKKDLAFFPIG</sequence>
<dbReference type="Gene3D" id="2.30.40.10">
    <property type="entry name" value="Urease, subunit C, domain 1"/>
    <property type="match status" value="1"/>
</dbReference>
<evidence type="ECO:0000256" key="1">
    <source>
        <dbReference type="ARBA" id="ARBA00022801"/>
    </source>
</evidence>
<dbReference type="EMBL" id="NPDY01000007">
    <property type="protein sequence ID" value="PJZ69771.1"/>
    <property type="molecule type" value="Genomic_DNA"/>
</dbReference>
<dbReference type="PANTHER" id="PTHR43794">
    <property type="entry name" value="AMINOHYDROLASE SSNA-RELATED"/>
    <property type="match status" value="1"/>
</dbReference>
<evidence type="ECO:0000313" key="3">
    <source>
        <dbReference type="EMBL" id="PJZ69771.1"/>
    </source>
</evidence>
<dbReference type="OrthoDB" id="9807210at2"/>
<dbReference type="GO" id="GO:0016810">
    <property type="term" value="F:hydrolase activity, acting on carbon-nitrogen (but not peptide) bonds"/>
    <property type="evidence" value="ECO:0007669"/>
    <property type="project" value="InterPro"/>
</dbReference>
<dbReference type="SUPFAM" id="SSF51556">
    <property type="entry name" value="Metallo-dependent hydrolases"/>
    <property type="match status" value="1"/>
</dbReference>
<dbReference type="Gene3D" id="3.20.20.140">
    <property type="entry name" value="Metal-dependent hydrolases"/>
    <property type="match status" value="2"/>
</dbReference>
<comment type="caution">
    <text evidence="4">The sequence shown here is derived from an EMBL/GenBank/DDBJ whole genome shotgun (WGS) entry which is preliminary data.</text>
</comment>
<dbReference type="Proteomes" id="UP000231962">
    <property type="component" value="Unassembled WGS sequence"/>
</dbReference>
<evidence type="ECO:0000313" key="6">
    <source>
        <dbReference type="Proteomes" id="UP000231990"/>
    </source>
</evidence>
<gene>
    <name evidence="3" type="ORF">CH360_09275</name>
    <name evidence="4" type="ORF">CH373_10960</name>
</gene>